<evidence type="ECO:0000313" key="3">
    <source>
        <dbReference type="Proteomes" id="UP000198981"/>
    </source>
</evidence>
<organism evidence="2 3">
    <name type="scientific">Klenkia marina</name>
    <dbReference type="NCBI Taxonomy" id="1960309"/>
    <lineage>
        <taxon>Bacteria</taxon>
        <taxon>Bacillati</taxon>
        <taxon>Actinomycetota</taxon>
        <taxon>Actinomycetes</taxon>
        <taxon>Geodermatophilales</taxon>
        <taxon>Geodermatophilaceae</taxon>
        <taxon>Klenkia</taxon>
    </lineage>
</organism>
<dbReference type="Proteomes" id="UP000198981">
    <property type="component" value="Unassembled WGS sequence"/>
</dbReference>
<protein>
    <submittedName>
        <fullName evidence="2">Uncharacterized protein</fullName>
    </submittedName>
</protein>
<reference evidence="3" key="1">
    <citation type="submission" date="2016-10" db="EMBL/GenBank/DDBJ databases">
        <authorList>
            <person name="Varghese N."/>
            <person name="Submissions S."/>
        </authorList>
    </citation>
    <scope>NUCLEOTIDE SEQUENCE [LARGE SCALE GENOMIC DNA]</scope>
    <source>
        <strain evidence="3">DSM 45722</strain>
    </source>
</reference>
<name>A0A1G4XCF6_9ACTN</name>
<accession>A0A1G4XCF6</accession>
<proteinExistence type="predicted"/>
<evidence type="ECO:0000256" key="1">
    <source>
        <dbReference type="SAM" id="MobiDB-lite"/>
    </source>
</evidence>
<dbReference type="OrthoDB" id="1456570at2"/>
<dbReference type="RefSeq" id="WP_092799369.1">
    <property type="nucleotide sequence ID" value="NZ_FMUH01000001.1"/>
</dbReference>
<evidence type="ECO:0000313" key="2">
    <source>
        <dbReference type="EMBL" id="SCX38876.1"/>
    </source>
</evidence>
<keyword evidence="3" id="KW-1185">Reference proteome</keyword>
<dbReference type="EMBL" id="FMUH01000001">
    <property type="protein sequence ID" value="SCX38876.1"/>
    <property type="molecule type" value="Genomic_DNA"/>
</dbReference>
<dbReference type="AlphaFoldDB" id="A0A1G4XCF6"/>
<sequence length="239" mass="26789">MTEVEEQPPPVMAALRRAVEKLCAGRSDVSVKHNFVDEPGSYGWNTILSPVGRGSGVWFWFDGFDDDLMLMINDEYYFEWLDLTDEAAVVADVLGICAAVMAGNLSIRREGRWRHLDLWATNGRCWTGRGGRDSLLPWKRSVPDGGLPGYGQVSEAVESVCRVCGYDEGEDRWTGPDGAQYIICSCCGAESGVNDLNLGWVRECRAKWHADGCRWFSPDERPEGWRPEPQAANIPPEWR</sequence>
<feature type="region of interest" description="Disordered" evidence="1">
    <location>
        <begin position="219"/>
        <end position="239"/>
    </location>
</feature>
<gene>
    <name evidence="2" type="ORF">SAMN03159343_0527</name>
</gene>